<protein>
    <submittedName>
        <fullName evidence="2">Uncharacterized protein</fullName>
    </submittedName>
</protein>
<proteinExistence type="predicted"/>
<keyword evidence="3" id="KW-1185">Reference proteome</keyword>
<organism evidence="2 3">
    <name type="scientific">Aldrovandia affinis</name>
    <dbReference type="NCBI Taxonomy" id="143900"/>
    <lineage>
        <taxon>Eukaryota</taxon>
        <taxon>Metazoa</taxon>
        <taxon>Chordata</taxon>
        <taxon>Craniata</taxon>
        <taxon>Vertebrata</taxon>
        <taxon>Euteleostomi</taxon>
        <taxon>Actinopterygii</taxon>
        <taxon>Neopterygii</taxon>
        <taxon>Teleostei</taxon>
        <taxon>Notacanthiformes</taxon>
        <taxon>Halosauridae</taxon>
        <taxon>Aldrovandia</taxon>
    </lineage>
</organism>
<feature type="region of interest" description="Disordered" evidence="1">
    <location>
        <begin position="60"/>
        <end position="130"/>
    </location>
</feature>
<sequence length="130" mass="14332">MEMSRGAQSPGRRGQTLGLRILETGQLTRPQGEVTGSSRVSKPSCHQYYIGWEHRIGPRGDSLSPSSLRVPLTEGGNGSKPAAERRFKSAISSPRREAETSFPDLRRAKGSLDMRFRHYSPARASHVSAR</sequence>
<dbReference type="AlphaFoldDB" id="A0AAD7X0N1"/>
<evidence type="ECO:0000313" key="2">
    <source>
        <dbReference type="EMBL" id="KAJ8416696.1"/>
    </source>
</evidence>
<evidence type="ECO:0000313" key="3">
    <source>
        <dbReference type="Proteomes" id="UP001221898"/>
    </source>
</evidence>
<comment type="caution">
    <text evidence="2">The sequence shown here is derived from an EMBL/GenBank/DDBJ whole genome shotgun (WGS) entry which is preliminary data.</text>
</comment>
<gene>
    <name evidence="2" type="ORF">AAFF_G00325740</name>
</gene>
<feature type="compositionally biased region" description="Basic and acidic residues" evidence="1">
    <location>
        <begin position="94"/>
        <end position="116"/>
    </location>
</feature>
<reference evidence="2" key="1">
    <citation type="journal article" date="2023" name="Science">
        <title>Genome structures resolve the early diversification of teleost fishes.</title>
        <authorList>
            <person name="Parey E."/>
            <person name="Louis A."/>
            <person name="Montfort J."/>
            <person name="Bouchez O."/>
            <person name="Roques C."/>
            <person name="Iampietro C."/>
            <person name="Lluch J."/>
            <person name="Castinel A."/>
            <person name="Donnadieu C."/>
            <person name="Desvignes T."/>
            <person name="Floi Bucao C."/>
            <person name="Jouanno E."/>
            <person name="Wen M."/>
            <person name="Mejri S."/>
            <person name="Dirks R."/>
            <person name="Jansen H."/>
            <person name="Henkel C."/>
            <person name="Chen W.J."/>
            <person name="Zahm M."/>
            <person name="Cabau C."/>
            <person name="Klopp C."/>
            <person name="Thompson A.W."/>
            <person name="Robinson-Rechavi M."/>
            <person name="Braasch I."/>
            <person name="Lecointre G."/>
            <person name="Bobe J."/>
            <person name="Postlethwait J.H."/>
            <person name="Berthelot C."/>
            <person name="Roest Crollius H."/>
            <person name="Guiguen Y."/>
        </authorList>
    </citation>
    <scope>NUCLEOTIDE SEQUENCE</scope>
    <source>
        <strain evidence="2">NC1722</strain>
    </source>
</reference>
<evidence type="ECO:0000256" key="1">
    <source>
        <dbReference type="SAM" id="MobiDB-lite"/>
    </source>
</evidence>
<name>A0AAD7X0N1_9TELE</name>
<accession>A0AAD7X0N1</accession>
<dbReference type="Proteomes" id="UP001221898">
    <property type="component" value="Unassembled WGS sequence"/>
</dbReference>
<dbReference type="EMBL" id="JAINUG010000005">
    <property type="protein sequence ID" value="KAJ8416696.1"/>
    <property type="molecule type" value="Genomic_DNA"/>
</dbReference>